<keyword evidence="2" id="KW-1185">Reference proteome</keyword>
<sequence length="101" mass="11418">MPNLRTQVNQSFTKMAMTKRSITSIRVVALRCYTHLVVSPIRQFMEVGGHICNNCLAGINRPPVSWLPNIRLHGNRFELDSRVYSYSGVGIISIQEQISPC</sequence>
<name>A0AAV0YYH4_VICFA</name>
<dbReference type="Proteomes" id="UP001157006">
    <property type="component" value="Chromosome 1L"/>
</dbReference>
<evidence type="ECO:0000313" key="1">
    <source>
        <dbReference type="EMBL" id="CAI8589260.1"/>
    </source>
</evidence>
<accession>A0AAV0YYH4</accession>
<organism evidence="1 2">
    <name type="scientific">Vicia faba</name>
    <name type="common">Broad bean</name>
    <name type="synonym">Faba vulgaris</name>
    <dbReference type="NCBI Taxonomy" id="3906"/>
    <lineage>
        <taxon>Eukaryota</taxon>
        <taxon>Viridiplantae</taxon>
        <taxon>Streptophyta</taxon>
        <taxon>Embryophyta</taxon>
        <taxon>Tracheophyta</taxon>
        <taxon>Spermatophyta</taxon>
        <taxon>Magnoliopsida</taxon>
        <taxon>eudicotyledons</taxon>
        <taxon>Gunneridae</taxon>
        <taxon>Pentapetalae</taxon>
        <taxon>rosids</taxon>
        <taxon>fabids</taxon>
        <taxon>Fabales</taxon>
        <taxon>Fabaceae</taxon>
        <taxon>Papilionoideae</taxon>
        <taxon>50 kb inversion clade</taxon>
        <taxon>NPAAA clade</taxon>
        <taxon>Hologalegina</taxon>
        <taxon>IRL clade</taxon>
        <taxon>Fabeae</taxon>
        <taxon>Vicia</taxon>
    </lineage>
</organism>
<proteinExistence type="predicted"/>
<evidence type="ECO:0000313" key="2">
    <source>
        <dbReference type="Proteomes" id="UP001157006"/>
    </source>
</evidence>
<dbReference type="EMBL" id="OX451736">
    <property type="protein sequence ID" value="CAI8589260.1"/>
    <property type="molecule type" value="Genomic_DNA"/>
</dbReference>
<dbReference type="AlphaFoldDB" id="A0AAV0YYH4"/>
<protein>
    <submittedName>
        <fullName evidence="1">Uncharacterized protein</fullName>
    </submittedName>
</protein>
<reference evidence="1 2" key="1">
    <citation type="submission" date="2023-01" db="EMBL/GenBank/DDBJ databases">
        <authorList>
            <person name="Kreplak J."/>
        </authorList>
    </citation>
    <scope>NUCLEOTIDE SEQUENCE [LARGE SCALE GENOMIC DNA]</scope>
</reference>
<gene>
    <name evidence="1" type="ORF">VFH_I385640</name>
</gene>